<dbReference type="KEGG" id="pcw:110195562"/>
<dbReference type="Pfam" id="PF21588">
    <property type="entry name" value="AP5B1_middle"/>
    <property type="match status" value="1"/>
</dbReference>
<evidence type="ECO:0000259" key="5">
    <source>
        <dbReference type="Pfam" id="PF21587"/>
    </source>
</evidence>
<dbReference type="GO" id="GO:0030119">
    <property type="term" value="C:AP-type membrane coat adaptor complex"/>
    <property type="evidence" value="ECO:0007669"/>
    <property type="project" value="TreeGrafter"/>
</dbReference>
<sequence length="900" mass="96008">MAPRSADAWARVLAALRASPAAFVARAGAEGLAAELLSELRSERQSEPTKGSLLSVIMEFPTQLWPDPTAAEAAVSALLDTLALLPPRPAALRRPLLLAATSVLAACGALAPASAATSRLLPVLLRAASGRATGQEQRALQATACECLRELESCRPGLLAGQLGLLRALQDSRATQAHCLLFVITLRNALRALAQVGPGAPAGLHGLLVARTDRPQGGEIQAWDWSLEAPGAQWPGLWDWTLAGEDIWDPAVPLGQEGDWAEPGPAPLDLPPPEARELRAAVSQLLDLSYLLTPPAQAQMLQQLSQVLRAVRGQPPALLKPQLVRLLGTARVSLLHAVLAAKDTFGEALFTAQDEALLLRRLVGAAQHPALPSPARLFYLHCLLHFPENWPLGPAGEEGTPVLLTPSLATGLLPSLLQDPPDLLARLHLLCLLCGEELSADGSRDCQGTEDRALGYLQRLLASLRQGAAQPGAPRSSVTLCFRASYLATRCLASHPGALAQLTKGLAELYQARPCLAPHFVDLLEQAREVLAEPLGKALQQVAVAGAGGAQALQWHLQILTKVAGAQPLGPTLGFLWAALGQGGDWAWEQALLGTCRALLRGTELSGAGPRDLANLLQELARGLDDPDSRDRGRLYYSLFTHLSGPKLGSALGPTRSTPMLGSSLVEENEGFASALTVQEAQAPLQLRRVSRQAKEPPVILGLTVEASETLYSLELRFRILGPYYEPLKAVQVPCLRPGASPKLLLLPLEPRRPYPALLDISVLYATPSGLTCYAQLPSLPIAFADLFLPLPPSSPQVTHPQTFHELWASCLPGGAESCMWGPWWGQALETLVTKHWEPFVMSATPPTSYQVAIRLPPSSQLLLQLEAAGEDGVRVALRTDDWAILPLAGEYLRGLGATL</sequence>
<dbReference type="RefSeq" id="XP_020824044.1">
    <property type="nucleotide sequence ID" value="XM_020968385.1"/>
</dbReference>
<dbReference type="PANTHER" id="PTHR34033:SF1">
    <property type="entry name" value="AP-5 COMPLEX SUBUNIT BETA-1"/>
    <property type="match status" value="1"/>
</dbReference>
<protein>
    <recommendedName>
        <fullName evidence="1">AP-5 complex subunit beta-1</fullName>
    </recommendedName>
    <alternativeName>
        <fullName evidence="4">Adaptor-related protein complex 5 beta subunit</fullName>
    </alternativeName>
</protein>
<accession>A0A6P5IZN3</accession>
<evidence type="ECO:0000256" key="4">
    <source>
        <dbReference type="ARBA" id="ARBA00032431"/>
    </source>
</evidence>
<name>A0A6P5IZN3_PHACI</name>
<evidence type="ECO:0000259" key="8">
    <source>
        <dbReference type="Pfam" id="PF21590"/>
    </source>
</evidence>
<feature type="domain" description="AP-5 complex subunit beta-1 N-terminal" evidence="5">
    <location>
        <begin position="34"/>
        <end position="104"/>
    </location>
</feature>
<dbReference type="PANTHER" id="PTHR34033">
    <property type="entry name" value="AP-5 COMPLEX SUBUNIT BETA-1"/>
    <property type="match status" value="1"/>
</dbReference>
<dbReference type="Pfam" id="PF21589">
    <property type="entry name" value="AP5B1_barrel"/>
    <property type="match status" value="1"/>
</dbReference>
<dbReference type="InterPro" id="IPR048980">
    <property type="entry name" value="AP5B1_barrel"/>
</dbReference>
<dbReference type="AlphaFoldDB" id="A0A6P5IZN3"/>
<feature type="domain" description="AP5B1 C-terminal" evidence="8">
    <location>
        <begin position="802"/>
        <end position="895"/>
    </location>
</feature>
<dbReference type="InParanoid" id="A0A6P5IZN3"/>
<evidence type="ECO:0000259" key="6">
    <source>
        <dbReference type="Pfam" id="PF21588"/>
    </source>
</evidence>
<evidence type="ECO:0000256" key="2">
    <source>
        <dbReference type="ARBA" id="ARBA00022448"/>
    </source>
</evidence>
<keyword evidence="9" id="KW-1185">Reference proteome</keyword>
<reference evidence="10" key="1">
    <citation type="submission" date="2025-08" db="UniProtKB">
        <authorList>
            <consortium name="RefSeq"/>
        </authorList>
    </citation>
    <scope>IDENTIFICATION</scope>
    <source>
        <tissue evidence="10">Spleen</tissue>
    </source>
</reference>
<evidence type="ECO:0000256" key="3">
    <source>
        <dbReference type="ARBA" id="ARBA00022927"/>
    </source>
</evidence>
<dbReference type="FunCoup" id="A0A6P5IZN3">
    <property type="interactions" value="177"/>
</dbReference>
<evidence type="ECO:0000259" key="7">
    <source>
        <dbReference type="Pfam" id="PF21589"/>
    </source>
</evidence>
<proteinExistence type="predicted"/>
<dbReference type="InterPro" id="IPR048981">
    <property type="entry name" value="AP5B1_C"/>
</dbReference>
<keyword evidence="2" id="KW-0813">Transport</keyword>
<dbReference type="Pfam" id="PF21590">
    <property type="entry name" value="AP5B1_C"/>
    <property type="match status" value="1"/>
</dbReference>
<evidence type="ECO:0000256" key="1">
    <source>
        <dbReference type="ARBA" id="ARBA00018167"/>
    </source>
</evidence>
<dbReference type="InterPro" id="IPR038741">
    <property type="entry name" value="AP5B1"/>
</dbReference>
<dbReference type="GO" id="GO:0016197">
    <property type="term" value="P:endosomal transport"/>
    <property type="evidence" value="ECO:0007669"/>
    <property type="project" value="InterPro"/>
</dbReference>
<dbReference type="GO" id="GO:0015031">
    <property type="term" value="P:protein transport"/>
    <property type="evidence" value="ECO:0007669"/>
    <property type="project" value="UniProtKB-KW"/>
</dbReference>
<gene>
    <name evidence="10" type="primary">AP5B1</name>
</gene>
<evidence type="ECO:0000313" key="10">
    <source>
        <dbReference type="RefSeq" id="XP_020824044.1"/>
    </source>
</evidence>
<organism evidence="9 10">
    <name type="scientific">Phascolarctos cinereus</name>
    <name type="common">Koala</name>
    <dbReference type="NCBI Taxonomy" id="38626"/>
    <lineage>
        <taxon>Eukaryota</taxon>
        <taxon>Metazoa</taxon>
        <taxon>Chordata</taxon>
        <taxon>Craniata</taxon>
        <taxon>Vertebrata</taxon>
        <taxon>Euteleostomi</taxon>
        <taxon>Mammalia</taxon>
        <taxon>Metatheria</taxon>
        <taxon>Diprotodontia</taxon>
        <taxon>Phascolarctidae</taxon>
        <taxon>Phascolarctos</taxon>
    </lineage>
</organism>
<dbReference type="CTD" id="91056"/>
<dbReference type="GeneID" id="110195562"/>
<dbReference type="GO" id="GO:0005765">
    <property type="term" value="C:lysosomal membrane"/>
    <property type="evidence" value="ECO:0007669"/>
    <property type="project" value="TreeGrafter"/>
</dbReference>
<feature type="domain" description="AP-5 complex subunit beta-1 beta-barrel" evidence="7">
    <location>
        <begin position="711"/>
        <end position="780"/>
    </location>
</feature>
<feature type="domain" description="AP5B1 middle" evidence="6">
    <location>
        <begin position="274"/>
        <end position="648"/>
    </location>
</feature>
<dbReference type="Pfam" id="PF21587">
    <property type="entry name" value="AP5B1_N"/>
    <property type="match status" value="1"/>
</dbReference>
<dbReference type="InterPro" id="IPR048979">
    <property type="entry name" value="AP5B1_middle"/>
</dbReference>
<evidence type="ECO:0000313" key="9">
    <source>
        <dbReference type="Proteomes" id="UP000515140"/>
    </source>
</evidence>
<dbReference type="Proteomes" id="UP000515140">
    <property type="component" value="Unplaced"/>
</dbReference>
<keyword evidence="3" id="KW-0653">Protein transport</keyword>
<dbReference type="InterPro" id="IPR048978">
    <property type="entry name" value="AP5B1_N"/>
</dbReference>